<name>A0A815MAA4_ADIRI</name>
<organism evidence="2 3">
    <name type="scientific">Adineta ricciae</name>
    <name type="common">Rotifer</name>
    <dbReference type="NCBI Taxonomy" id="249248"/>
    <lineage>
        <taxon>Eukaryota</taxon>
        <taxon>Metazoa</taxon>
        <taxon>Spiralia</taxon>
        <taxon>Gnathifera</taxon>
        <taxon>Rotifera</taxon>
        <taxon>Eurotatoria</taxon>
        <taxon>Bdelloidea</taxon>
        <taxon>Adinetida</taxon>
        <taxon>Adinetidae</taxon>
        <taxon>Adineta</taxon>
    </lineage>
</organism>
<dbReference type="Gene3D" id="3.30.9.10">
    <property type="entry name" value="D-Amino Acid Oxidase, subunit A, domain 2"/>
    <property type="match status" value="1"/>
</dbReference>
<dbReference type="InterPro" id="IPR051704">
    <property type="entry name" value="FAD_aromatic-hydroxylase"/>
</dbReference>
<accession>A0A815MAA4</accession>
<dbReference type="PRINTS" id="PR00420">
    <property type="entry name" value="RNGMNOXGNASE"/>
</dbReference>
<dbReference type="OrthoDB" id="655030at2759"/>
<evidence type="ECO:0000313" key="2">
    <source>
        <dbReference type="EMBL" id="CAF1421385.1"/>
    </source>
</evidence>
<dbReference type="InterPro" id="IPR002938">
    <property type="entry name" value="FAD-bd"/>
</dbReference>
<dbReference type="Pfam" id="PF01494">
    <property type="entry name" value="FAD_binding_3"/>
    <property type="match status" value="1"/>
</dbReference>
<dbReference type="PANTHER" id="PTHR46865">
    <property type="entry name" value="OXIDOREDUCTASE-RELATED"/>
    <property type="match status" value="1"/>
</dbReference>
<dbReference type="GO" id="GO:0071949">
    <property type="term" value="F:FAD binding"/>
    <property type="evidence" value="ECO:0007669"/>
    <property type="project" value="InterPro"/>
</dbReference>
<evidence type="ECO:0000313" key="3">
    <source>
        <dbReference type="Proteomes" id="UP000663852"/>
    </source>
</evidence>
<comment type="caution">
    <text evidence="2">The sequence shown here is derived from an EMBL/GenBank/DDBJ whole genome shotgun (WGS) entry which is preliminary data.</text>
</comment>
<dbReference type="EMBL" id="CAJNOJ010000371">
    <property type="protein sequence ID" value="CAF1421385.1"/>
    <property type="molecule type" value="Genomic_DNA"/>
</dbReference>
<protein>
    <recommendedName>
        <fullName evidence="1">FAD-binding domain-containing protein</fullName>
    </recommendedName>
</protein>
<dbReference type="Gene3D" id="3.50.50.60">
    <property type="entry name" value="FAD/NAD(P)-binding domain"/>
    <property type="match status" value="1"/>
</dbReference>
<proteinExistence type="predicted"/>
<feature type="domain" description="FAD-binding" evidence="1">
    <location>
        <begin position="32"/>
        <end position="348"/>
    </location>
</feature>
<dbReference type="SUPFAM" id="SSF51905">
    <property type="entry name" value="FAD/NAD(P)-binding domain"/>
    <property type="match status" value="1"/>
</dbReference>
<evidence type="ECO:0000259" key="1">
    <source>
        <dbReference type="Pfam" id="PF01494"/>
    </source>
</evidence>
<dbReference type="AlphaFoldDB" id="A0A815MAA4"/>
<dbReference type="InterPro" id="IPR036188">
    <property type="entry name" value="FAD/NAD-bd_sf"/>
</dbReference>
<reference evidence="2" key="1">
    <citation type="submission" date="2021-02" db="EMBL/GenBank/DDBJ databases">
        <authorList>
            <person name="Nowell W R."/>
        </authorList>
    </citation>
    <scope>NUCLEOTIDE SEQUENCE</scope>
</reference>
<dbReference type="PANTHER" id="PTHR46865:SF2">
    <property type="entry name" value="MONOOXYGENASE"/>
    <property type="match status" value="1"/>
</dbReference>
<gene>
    <name evidence="2" type="ORF">EDS130_LOCUS37508</name>
</gene>
<dbReference type="Proteomes" id="UP000663852">
    <property type="component" value="Unassembled WGS sequence"/>
</dbReference>
<sequence length="428" mass="48151">MKHCNRAYDAYLTGTILIEDRYFLNVLEKRHALVVGAGIAGPAIAYFLHRYGVEPVVVERSPELRSGGQTLDIRDPSAREVVRRMGIENAIRERLTNERGLLLLDRKGRTQVAFSADALGGQGFISDIEILRNELVNVLYERTRNNIEYIFGDHPVSINDQKDQVQVTFASGKSHEFDLVIGADGIGSKTRRLIFGDKSPMNYLNVYIAYFTIPSTPSDNNWARWYNATKGRTILIRPDGQGTMRVSLSFRSPQCGYENLTEDKKKEVLQKVFHDAGFETPRILHELMNTNEFYFEAIGQVKMDHWSKGRVALVGDAAYCPAPITGMGTSLALIGAYILTGELARSQNHIEAFKQYEDLMRPHVVKAQKLFPMATRIAAPDTATAIYVRNVLVSVAAKIFNTRFAAKMLEEKFDNTSSLPDYESLSLR</sequence>